<keyword evidence="1" id="KW-0175">Coiled coil</keyword>
<feature type="coiled-coil region" evidence="1">
    <location>
        <begin position="145"/>
        <end position="172"/>
    </location>
</feature>
<dbReference type="InterPro" id="IPR016186">
    <property type="entry name" value="C-type_lectin-like/link_sf"/>
</dbReference>
<dbReference type="EMBL" id="CAXITT010000760">
    <property type="protein sequence ID" value="CAL1546033.1"/>
    <property type="molecule type" value="Genomic_DNA"/>
</dbReference>
<dbReference type="PROSITE" id="PS50041">
    <property type="entry name" value="C_TYPE_LECTIN_2"/>
    <property type="match status" value="1"/>
</dbReference>
<proteinExistence type="predicted"/>
<evidence type="ECO:0000259" key="2">
    <source>
        <dbReference type="PROSITE" id="PS50041"/>
    </source>
</evidence>
<dbReference type="CDD" id="cd00037">
    <property type="entry name" value="CLECT"/>
    <property type="match status" value="1"/>
</dbReference>
<comment type="caution">
    <text evidence="3">The sequence shown here is derived from an EMBL/GenBank/DDBJ whole genome shotgun (WGS) entry which is preliminary data.</text>
</comment>
<reference evidence="3 4" key="1">
    <citation type="submission" date="2024-04" db="EMBL/GenBank/DDBJ databases">
        <authorList>
            <consortium name="Genoscope - CEA"/>
            <person name="William W."/>
        </authorList>
    </citation>
    <scope>NUCLEOTIDE SEQUENCE [LARGE SCALE GENOMIC DNA]</scope>
</reference>
<feature type="domain" description="C-type lectin" evidence="2">
    <location>
        <begin position="197"/>
        <end position="301"/>
    </location>
</feature>
<dbReference type="SUPFAM" id="SSF56436">
    <property type="entry name" value="C-type lectin-like"/>
    <property type="match status" value="1"/>
</dbReference>
<dbReference type="SMART" id="SM00034">
    <property type="entry name" value="CLECT"/>
    <property type="match status" value="1"/>
</dbReference>
<dbReference type="Proteomes" id="UP001497497">
    <property type="component" value="Unassembled WGS sequence"/>
</dbReference>
<evidence type="ECO:0000313" key="3">
    <source>
        <dbReference type="EMBL" id="CAL1546033.1"/>
    </source>
</evidence>
<dbReference type="InterPro" id="IPR001304">
    <property type="entry name" value="C-type_lectin-like"/>
</dbReference>
<gene>
    <name evidence="3" type="ORF">GSLYS_00019410001</name>
</gene>
<evidence type="ECO:0000256" key="1">
    <source>
        <dbReference type="SAM" id="Coils"/>
    </source>
</evidence>
<protein>
    <recommendedName>
        <fullName evidence="2">C-type lectin domain-containing protein</fullName>
    </recommendedName>
</protein>
<keyword evidence="4" id="KW-1185">Reference proteome</keyword>
<sequence length="326" mass="35616">MRQTEMARQLFTFIIFLTGAVTGLQLIIQPQQIEEGVTQTLDINCSTSLGAGSDFVTLVSLVLSLATISGGQFNDLASVDSFSGQVVNLGHGNLTVFGNIDNNGESFLGARWSSPGLQETGVYKCTANGLDVTGQPVNVSTSSQVNVKQSEIQALKAELSKMKADIELALNNSCISGCWQNKLDVMMELMFTSSTVRNGHRYLLSTKDNRVTAPVAAATCVFFGGYLAEIDDVDEFLFVQSFVNSSDFQMTLIAGTNDSPNGTWVIQRTNQPMPFTKWGLGQPIGSSGVNCAYLNSHYNWDMDVYSCYNLETAYNFWPRFVCELPE</sequence>
<evidence type="ECO:0000313" key="4">
    <source>
        <dbReference type="Proteomes" id="UP001497497"/>
    </source>
</evidence>
<dbReference type="Gene3D" id="3.10.100.10">
    <property type="entry name" value="Mannose-Binding Protein A, subunit A"/>
    <property type="match status" value="1"/>
</dbReference>
<name>A0AAV2IH65_LYMST</name>
<accession>A0AAV2IH65</accession>
<dbReference type="InterPro" id="IPR016187">
    <property type="entry name" value="CTDL_fold"/>
</dbReference>
<dbReference type="AlphaFoldDB" id="A0AAV2IH65"/>
<organism evidence="3 4">
    <name type="scientific">Lymnaea stagnalis</name>
    <name type="common">Great pond snail</name>
    <name type="synonym">Helix stagnalis</name>
    <dbReference type="NCBI Taxonomy" id="6523"/>
    <lineage>
        <taxon>Eukaryota</taxon>
        <taxon>Metazoa</taxon>
        <taxon>Spiralia</taxon>
        <taxon>Lophotrochozoa</taxon>
        <taxon>Mollusca</taxon>
        <taxon>Gastropoda</taxon>
        <taxon>Heterobranchia</taxon>
        <taxon>Euthyneura</taxon>
        <taxon>Panpulmonata</taxon>
        <taxon>Hygrophila</taxon>
        <taxon>Lymnaeoidea</taxon>
        <taxon>Lymnaeidae</taxon>
        <taxon>Lymnaea</taxon>
    </lineage>
</organism>